<evidence type="ECO:0000256" key="1">
    <source>
        <dbReference type="SAM" id="MobiDB-lite"/>
    </source>
</evidence>
<proteinExistence type="predicted"/>
<keyword evidence="3" id="KW-1185">Reference proteome</keyword>
<protein>
    <submittedName>
        <fullName evidence="2">Uncharacterized protein</fullName>
    </submittedName>
</protein>
<organism evidence="2 3">
    <name type="scientific">Ricinus communis</name>
    <name type="common">Castor bean</name>
    <dbReference type="NCBI Taxonomy" id="3988"/>
    <lineage>
        <taxon>Eukaryota</taxon>
        <taxon>Viridiplantae</taxon>
        <taxon>Streptophyta</taxon>
        <taxon>Embryophyta</taxon>
        <taxon>Tracheophyta</taxon>
        <taxon>Spermatophyta</taxon>
        <taxon>Magnoliopsida</taxon>
        <taxon>eudicotyledons</taxon>
        <taxon>Gunneridae</taxon>
        <taxon>Pentapetalae</taxon>
        <taxon>rosids</taxon>
        <taxon>fabids</taxon>
        <taxon>Malpighiales</taxon>
        <taxon>Euphorbiaceae</taxon>
        <taxon>Acalyphoideae</taxon>
        <taxon>Acalypheae</taxon>
        <taxon>Ricinus</taxon>
    </lineage>
</organism>
<sequence>MAIQEHTETSCRTYQKEQEGEGKKQNNVRKVVAYEDEPVGDESDYEEGDDSDSESESNGNDDEGVAAGNDNEGEAI</sequence>
<dbReference type="Proteomes" id="UP000008311">
    <property type="component" value="Unassembled WGS sequence"/>
</dbReference>
<feature type="compositionally biased region" description="Basic and acidic residues" evidence="1">
    <location>
        <begin position="1"/>
        <end position="24"/>
    </location>
</feature>
<evidence type="ECO:0000313" key="2">
    <source>
        <dbReference type="EMBL" id="EEF30264.1"/>
    </source>
</evidence>
<dbReference type="AlphaFoldDB" id="B9T1K5"/>
<dbReference type="InParanoid" id="B9T1K5"/>
<name>B9T1K5_RICCO</name>
<evidence type="ECO:0000313" key="3">
    <source>
        <dbReference type="Proteomes" id="UP000008311"/>
    </source>
</evidence>
<reference evidence="3" key="1">
    <citation type="journal article" date="2010" name="Nat. Biotechnol.">
        <title>Draft genome sequence of the oilseed species Ricinus communis.</title>
        <authorList>
            <person name="Chan A.P."/>
            <person name="Crabtree J."/>
            <person name="Zhao Q."/>
            <person name="Lorenzi H."/>
            <person name="Orvis J."/>
            <person name="Puiu D."/>
            <person name="Melake-Berhan A."/>
            <person name="Jones K.M."/>
            <person name="Redman J."/>
            <person name="Chen G."/>
            <person name="Cahoon E.B."/>
            <person name="Gedil M."/>
            <person name="Stanke M."/>
            <person name="Haas B.J."/>
            <person name="Wortman J.R."/>
            <person name="Fraser-Liggett C.M."/>
            <person name="Ravel J."/>
            <person name="Rabinowicz P.D."/>
        </authorList>
    </citation>
    <scope>NUCLEOTIDE SEQUENCE [LARGE SCALE GENOMIC DNA]</scope>
    <source>
        <strain evidence="3">cv. Hale</strain>
    </source>
</reference>
<dbReference type="EMBL" id="EQ974346">
    <property type="protein sequence ID" value="EEF30264.1"/>
    <property type="molecule type" value="Genomic_DNA"/>
</dbReference>
<feature type="compositionally biased region" description="Acidic residues" evidence="1">
    <location>
        <begin position="34"/>
        <end position="64"/>
    </location>
</feature>
<accession>B9T1K5</accession>
<feature type="region of interest" description="Disordered" evidence="1">
    <location>
        <begin position="1"/>
        <end position="76"/>
    </location>
</feature>
<gene>
    <name evidence="2" type="ORF">RCOM_0216670</name>
</gene>